<evidence type="ECO:0000256" key="1">
    <source>
        <dbReference type="SAM" id="MobiDB-lite"/>
    </source>
</evidence>
<dbReference type="PROSITE" id="PS51257">
    <property type="entry name" value="PROKAR_LIPOPROTEIN"/>
    <property type="match status" value="1"/>
</dbReference>
<proteinExistence type="predicted"/>
<dbReference type="InterPro" id="IPR052721">
    <property type="entry name" value="ET_Amicyanin"/>
</dbReference>
<feature type="domain" description="EfeO-type cupredoxin-like" evidence="3">
    <location>
        <begin position="45"/>
        <end position="136"/>
    </location>
</feature>
<feature type="compositionally biased region" description="Low complexity" evidence="1">
    <location>
        <begin position="45"/>
        <end position="54"/>
    </location>
</feature>
<dbReference type="PANTHER" id="PTHR36507">
    <property type="entry name" value="BLL1555 PROTEIN"/>
    <property type="match status" value="1"/>
</dbReference>
<dbReference type="SUPFAM" id="SSF49503">
    <property type="entry name" value="Cupredoxins"/>
    <property type="match status" value="1"/>
</dbReference>
<protein>
    <submittedName>
        <fullName evidence="4">Cupredoxin domain-containing protein</fullName>
    </submittedName>
</protein>
<feature type="compositionally biased region" description="Pro residues" evidence="1">
    <location>
        <begin position="35"/>
        <end position="44"/>
    </location>
</feature>
<keyword evidence="2" id="KW-0732">Signal</keyword>
<name>A0AAU1ZT22_9ACTN</name>
<accession>A0AAU1ZT22</accession>
<dbReference type="InterPro" id="IPR028096">
    <property type="entry name" value="EfeO_Cupredoxin"/>
</dbReference>
<dbReference type="PANTHER" id="PTHR36507:SF1">
    <property type="entry name" value="BLL1555 PROTEIN"/>
    <property type="match status" value="1"/>
</dbReference>
<feature type="signal peptide" evidence="2">
    <location>
        <begin position="1"/>
        <end position="29"/>
    </location>
</feature>
<feature type="chain" id="PRO_5043547123" evidence="2">
    <location>
        <begin position="30"/>
        <end position="137"/>
    </location>
</feature>
<organism evidence="4">
    <name type="scientific">Streptomyces sp. NBC_00093</name>
    <dbReference type="NCBI Taxonomy" id="2975649"/>
    <lineage>
        <taxon>Bacteria</taxon>
        <taxon>Bacillati</taxon>
        <taxon>Actinomycetota</taxon>
        <taxon>Actinomycetes</taxon>
        <taxon>Kitasatosporales</taxon>
        <taxon>Streptomycetaceae</taxon>
        <taxon>Streptomyces</taxon>
    </lineage>
</organism>
<reference evidence="4" key="1">
    <citation type="submission" date="2022-10" db="EMBL/GenBank/DDBJ databases">
        <title>The complete genomes of actinobacterial strains from the NBC collection.</title>
        <authorList>
            <person name="Joergensen T.S."/>
            <person name="Alvarez Arevalo M."/>
            <person name="Sterndorff E.B."/>
            <person name="Faurdal D."/>
            <person name="Vuksanovic O."/>
            <person name="Mourched A.-S."/>
            <person name="Charusanti P."/>
            <person name="Shaw S."/>
            <person name="Blin K."/>
            <person name="Weber T."/>
        </authorList>
    </citation>
    <scope>NUCLEOTIDE SEQUENCE</scope>
    <source>
        <strain evidence="4">NBC_00093</strain>
    </source>
</reference>
<dbReference type="EMBL" id="CP108222">
    <property type="protein sequence ID" value="WTT14212.1"/>
    <property type="molecule type" value="Genomic_DNA"/>
</dbReference>
<gene>
    <name evidence="4" type="ORF">OHA22_01145</name>
</gene>
<dbReference type="Pfam" id="PF13473">
    <property type="entry name" value="Cupredoxin_1"/>
    <property type="match status" value="1"/>
</dbReference>
<dbReference type="InterPro" id="IPR008972">
    <property type="entry name" value="Cupredoxin"/>
</dbReference>
<evidence type="ECO:0000259" key="3">
    <source>
        <dbReference type="Pfam" id="PF13473"/>
    </source>
</evidence>
<sequence length="137" mass="13727">MSPSPRRRRAVPLVLGAVAALLLATACSGGDGEPSPAPPSPPTSSAPSSPESAGALRITTEDFAFSPADPEVGPGEKITVVNKDSAAHTVTATDGDAFDTGSIAGGESGTFTAPSEAGRYAFVCTFHPNMTGTLIVR</sequence>
<dbReference type="AlphaFoldDB" id="A0AAU1ZT22"/>
<evidence type="ECO:0000256" key="2">
    <source>
        <dbReference type="SAM" id="SignalP"/>
    </source>
</evidence>
<evidence type="ECO:0000313" key="4">
    <source>
        <dbReference type="EMBL" id="WTT14212.1"/>
    </source>
</evidence>
<feature type="region of interest" description="Disordered" evidence="1">
    <location>
        <begin position="27"/>
        <end position="54"/>
    </location>
</feature>
<dbReference type="Gene3D" id="2.60.40.420">
    <property type="entry name" value="Cupredoxins - blue copper proteins"/>
    <property type="match status" value="1"/>
</dbReference>